<dbReference type="PROSITE" id="PS51352">
    <property type="entry name" value="THIOREDOXIN_2"/>
    <property type="match status" value="1"/>
</dbReference>
<reference evidence="8 9" key="1">
    <citation type="submission" date="2024-06" db="EMBL/GenBank/DDBJ databases">
        <authorList>
            <person name="Kraege A."/>
            <person name="Thomma B."/>
        </authorList>
    </citation>
    <scope>NUCLEOTIDE SEQUENCE [LARGE SCALE GENOMIC DNA]</scope>
</reference>
<dbReference type="PROSITE" id="PS00194">
    <property type="entry name" value="THIOREDOXIN_1"/>
    <property type="match status" value="1"/>
</dbReference>
<proteinExistence type="inferred from homology"/>
<evidence type="ECO:0000256" key="1">
    <source>
        <dbReference type="ARBA" id="ARBA00001711"/>
    </source>
</evidence>
<dbReference type="InterPro" id="IPR036249">
    <property type="entry name" value="Thioredoxin-like_sf"/>
</dbReference>
<keyword evidence="9" id="KW-1185">Reference proteome</keyword>
<dbReference type="InterPro" id="IPR013766">
    <property type="entry name" value="Thioredoxin_domain"/>
</dbReference>
<dbReference type="InterPro" id="IPR050553">
    <property type="entry name" value="Thioredoxin_ResA/DsbE_sf"/>
</dbReference>
<dbReference type="Gene3D" id="1.10.720.140">
    <property type="match status" value="1"/>
</dbReference>
<keyword evidence="5" id="KW-0201">Cytochrome c-type biogenesis</keyword>
<evidence type="ECO:0000256" key="5">
    <source>
        <dbReference type="ARBA" id="ARBA00022748"/>
    </source>
</evidence>
<dbReference type="EC" id="1.11.1.25" evidence="4"/>
<dbReference type="EMBL" id="CAXHTA020000018">
    <property type="protein sequence ID" value="CAL5228256.1"/>
    <property type="molecule type" value="Genomic_DNA"/>
</dbReference>
<dbReference type="SUPFAM" id="SSF68906">
    <property type="entry name" value="SAP domain"/>
    <property type="match status" value="1"/>
</dbReference>
<protein>
    <recommendedName>
        <fullName evidence="4">glutaredoxin-dependent peroxiredoxin</fullName>
        <ecNumber evidence="4">1.11.1.25</ecNumber>
    </recommendedName>
    <alternativeName>
        <fullName evidence="6">Glutaredoxin-dependent peroxiredoxin</fullName>
    </alternativeName>
</protein>
<dbReference type="InterPro" id="IPR036361">
    <property type="entry name" value="SAP_dom_sf"/>
</dbReference>
<organism evidence="8 9">
    <name type="scientific">Coccomyxa viridis</name>
    <dbReference type="NCBI Taxonomy" id="1274662"/>
    <lineage>
        <taxon>Eukaryota</taxon>
        <taxon>Viridiplantae</taxon>
        <taxon>Chlorophyta</taxon>
        <taxon>core chlorophytes</taxon>
        <taxon>Trebouxiophyceae</taxon>
        <taxon>Trebouxiophyceae incertae sedis</taxon>
        <taxon>Coccomyxaceae</taxon>
        <taxon>Coccomyxa</taxon>
    </lineage>
</organism>
<gene>
    <name evidence="8" type="primary">g11358</name>
    <name evidence="8" type="ORF">VP750_LOCUS10162</name>
</gene>
<comment type="subcellular location">
    <subcellularLocation>
        <location evidence="2">Cell envelope</location>
    </subcellularLocation>
</comment>
<dbReference type="Pfam" id="PF08534">
    <property type="entry name" value="Redoxin"/>
    <property type="match status" value="1"/>
</dbReference>
<dbReference type="Proteomes" id="UP001497392">
    <property type="component" value="Unassembled WGS sequence"/>
</dbReference>
<comment type="similarity">
    <text evidence="3">Belongs to the peroxiredoxin family. Prx5 subfamily.</text>
</comment>
<dbReference type="InterPro" id="IPR013740">
    <property type="entry name" value="Redoxin"/>
</dbReference>
<comment type="catalytic activity">
    <reaction evidence="1">
        <text>[glutaredoxin]-dithiol + a hydroperoxide = [glutaredoxin]-disulfide + an alcohol + H2O</text>
        <dbReference type="Rhea" id="RHEA:62624"/>
        <dbReference type="Rhea" id="RHEA-COMP:10729"/>
        <dbReference type="Rhea" id="RHEA-COMP:10730"/>
        <dbReference type="ChEBI" id="CHEBI:15377"/>
        <dbReference type="ChEBI" id="CHEBI:29950"/>
        <dbReference type="ChEBI" id="CHEBI:30879"/>
        <dbReference type="ChEBI" id="CHEBI:35924"/>
        <dbReference type="ChEBI" id="CHEBI:50058"/>
        <dbReference type="EC" id="1.11.1.25"/>
    </reaction>
</comment>
<evidence type="ECO:0000256" key="6">
    <source>
        <dbReference type="ARBA" id="ARBA00031688"/>
    </source>
</evidence>
<dbReference type="InterPro" id="IPR017937">
    <property type="entry name" value="Thioredoxin_CS"/>
</dbReference>
<sequence length="200" mass="22168">MALIGKTLPKYKADQLRVLKGEPLDLPPDGYPAVIELWATWCGPCRQVAPHLSNIARKYRDKGLKVMGLSLDDVSPTLHQFVASQGDKMDYTVAVDQYGRAGQVLMSAARVSGIPHAFVLDDKGIVQYHGHPADPQFERAVKQVVASHKSSQPQAVKQSREELSGMPVRELKTMLQSRNISFAGVTEKPELVQLVWEQCH</sequence>
<feature type="domain" description="Thioredoxin" evidence="7">
    <location>
        <begin position="2"/>
        <end position="146"/>
    </location>
</feature>
<dbReference type="Gene3D" id="3.40.30.10">
    <property type="entry name" value="Glutaredoxin"/>
    <property type="match status" value="1"/>
</dbReference>
<dbReference type="PANTHER" id="PTHR42852">
    <property type="entry name" value="THIOL:DISULFIDE INTERCHANGE PROTEIN DSBE"/>
    <property type="match status" value="1"/>
</dbReference>
<evidence type="ECO:0000256" key="3">
    <source>
        <dbReference type="ARBA" id="ARBA00010505"/>
    </source>
</evidence>
<evidence type="ECO:0000259" key="7">
    <source>
        <dbReference type="PROSITE" id="PS51352"/>
    </source>
</evidence>
<evidence type="ECO:0000313" key="9">
    <source>
        <dbReference type="Proteomes" id="UP001497392"/>
    </source>
</evidence>
<dbReference type="SUPFAM" id="SSF52833">
    <property type="entry name" value="Thioredoxin-like"/>
    <property type="match status" value="1"/>
</dbReference>
<accession>A0ABP1G7S4</accession>
<name>A0ABP1G7S4_9CHLO</name>
<comment type="caution">
    <text evidence="8">The sequence shown here is derived from an EMBL/GenBank/DDBJ whole genome shotgun (WGS) entry which is preliminary data.</text>
</comment>
<evidence type="ECO:0000256" key="4">
    <source>
        <dbReference type="ARBA" id="ARBA00013016"/>
    </source>
</evidence>
<evidence type="ECO:0000313" key="8">
    <source>
        <dbReference type="EMBL" id="CAL5228256.1"/>
    </source>
</evidence>
<dbReference type="CDD" id="cd02966">
    <property type="entry name" value="TlpA_like_family"/>
    <property type="match status" value="1"/>
</dbReference>
<evidence type="ECO:0000256" key="2">
    <source>
        <dbReference type="ARBA" id="ARBA00004196"/>
    </source>
</evidence>
<dbReference type="PANTHER" id="PTHR42852:SF18">
    <property type="entry name" value="CHROMOSOME UNDETERMINED SCAFFOLD_47, WHOLE GENOME SHOTGUN SEQUENCE"/>
    <property type="match status" value="1"/>
</dbReference>